<sequence>MRNAKDAVSSLDCFQEFAMVNNGVGNKVKKRIWELTLDECRARSKVHDAKSDDDNFRILTLKLGKKVLAMEQIHHGCTRLRVPRLKVEEMKNKLMHAVSSGAFDQELLHAQQLQTKVNL</sequence>
<evidence type="ECO:0000313" key="1">
    <source>
        <dbReference type="EMBL" id="QPG59708.2"/>
    </source>
</evidence>
<dbReference type="EMBL" id="CP045503">
    <property type="protein sequence ID" value="QPG59708.2"/>
    <property type="molecule type" value="Genomic_DNA"/>
</dbReference>
<reference evidence="1" key="1">
    <citation type="submission" date="2021-07" db="EMBL/GenBank/DDBJ databases">
        <title>Shewanella sp. YLB-07 whole genome sequence.</title>
        <authorList>
            <person name="Yu L."/>
        </authorList>
    </citation>
    <scope>NUCLEOTIDE SEQUENCE</scope>
    <source>
        <strain evidence="1">YLB-08</strain>
    </source>
</reference>
<dbReference type="Proteomes" id="UP000316416">
    <property type="component" value="Chromosome"/>
</dbReference>
<organism evidence="1 2">
    <name type="scientific">Shewanella eurypsychrophilus</name>
    <dbReference type="NCBI Taxonomy" id="2593656"/>
    <lineage>
        <taxon>Bacteria</taxon>
        <taxon>Pseudomonadati</taxon>
        <taxon>Pseudomonadota</taxon>
        <taxon>Gammaproteobacteria</taxon>
        <taxon>Alteromonadales</taxon>
        <taxon>Shewanellaceae</taxon>
        <taxon>Shewanella</taxon>
    </lineage>
</organism>
<keyword evidence="2" id="KW-1185">Reference proteome</keyword>
<evidence type="ECO:0000313" key="2">
    <source>
        <dbReference type="Proteomes" id="UP000316416"/>
    </source>
</evidence>
<protein>
    <submittedName>
        <fullName evidence="1">Uncharacterized protein</fullName>
    </submittedName>
</protein>
<gene>
    <name evidence="1" type="ORF">FM038_021740</name>
</gene>
<accession>A0ABX6VAQ6</accession>
<proteinExistence type="predicted"/>
<dbReference type="RefSeq" id="WP_223292941.1">
    <property type="nucleotide sequence ID" value="NZ_CP045503.2"/>
</dbReference>
<name>A0ABX6VAQ6_9GAMM</name>